<dbReference type="GO" id="GO:0016042">
    <property type="term" value="P:lipid catabolic process"/>
    <property type="evidence" value="ECO:0007669"/>
    <property type="project" value="UniProtKB-KW"/>
</dbReference>
<evidence type="ECO:0000256" key="6">
    <source>
        <dbReference type="ARBA" id="ARBA00022963"/>
    </source>
</evidence>
<keyword evidence="5" id="KW-0378">Hydrolase</keyword>
<dbReference type="InterPro" id="IPR051238">
    <property type="entry name" value="GDSL_esterase/lipase"/>
</dbReference>
<dbReference type="KEGG" id="dzi:111304277"/>
<evidence type="ECO:0000256" key="8">
    <source>
        <dbReference type="SAM" id="SignalP"/>
    </source>
</evidence>
<evidence type="ECO:0000256" key="3">
    <source>
        <dbReference type="ARBA" id="ARBA00022525"/>
    </source>
</evidence>
<comment type="similarity">
    <text evidence="2">Belongs to the 'GDSL' lipolytic enzyme family.</text>
</comment>
<keyword evidence="4 8" id="KW-0732">Signal</keyword>
<dbReference type="GO" id="GO:0005576">
    <property type="term" value="C:extracellular region"/>
    <property type="evidence" value="ECO:0007669"/>
    <property type="project" value="UniProtKB-SubCell"/>
</dbReference>
<keyword evidence="7" id="KW-0443">Lipid metabolism</keyword>
<dbReference type="GO" id="GO:0016788">
    <property type="term" value="F:hydrolase activity, acting on ester bonds"/>
    <property type="evidence" value="ECO:0007669"/>
    <property type="project" value="InterPro"/>
</dbReference>
<dbReference type="Pfam" id="PF00657">
    <property type="entry name" value="Lipase_GDSL"/>
    <property type="match status" value="1"/>
</dbReference>
<dbReference type="InterPro" id="IPR001087">
    <property type="entry name" value="GDSL"/>
</dbReference>
<proteinExistence type="inferred from homology"/>
<keyword evidence="9" id="KW-1185">Reference proteome</keyword>
<accession>A0A6P5ZVN3</accession>
<evidence type="ECO:0000256" key="5">
    <source>
        <dbReference type="ARBA" id="ARBA00022801"/>
    </source>
</evidence>
<evidence type="ECO:0000313" key="10">
    <source>
        <dbReference type="RefSeq" id="XP_022756555.1"/>
    </source>
</evidence>
<keyword evidence="6" id="KW-0442">Lipid degradation</keyword>
<dbReference type="OrthoDB" id="1683520at2759"/>
<dbReference type="PANTHER" id="PTHR45650:SF9">
    <property type="entry name" value="SGNH HYDROLASE-TYPE ESTERASE DOMAIN-CONTAINING PROTEIN"/>
    <property type="match status" value="1"/>
</dbReference>
<evidence type="ECO:0000256" key="2">
    <source>
        <dbReference type="ARBA" id="ARBA00008668"/>
    </source>
</evidence>
<feature type="signal peptide" evidence="8">
    <location>
        <begin position="1"/>
        <end position="28"/>
    </location>
</feature>
<evidence type="ECO:0000256" key="7">
    <source>
        <dbReference type="ARBA" id="ARBA00023098"/>
    </source>
</evidence>
<evidence type="ECO:0000256" key="4">
    <source>
        <dbReference type="ARBA" id="ARBA00022729"/>
    </source>
</evidence>
<organism evidence="9 10">
    <name type="scientific">Durio zibethinus</name>
    <name type="common">Durian</name>
    <dbReference type="NCBI Taxonomy" id="66656"/>
    <lineage>
        <taxon>Eukaryota</taxon>
        <taxon>Viridiplantae</taxon>
        <taxon>Streptophyta</taxon>
        <taxon>Embryophyta</taxon>
        <taxon>Tracheophyta</taxon>
        <taxon>Spermatophyta</taxon>
        <taxon>Magnoliopsida</taxon>
        <taxon>eudicotyledons</taxon>
        <taxon>Gunneridae</taxon>
        <taxon>Pentapetalae</taxon>
        <taxon>rosids</taxon>
        <taxon>malvids</taxon>
        <taxon>Malvales</taxon>
        <taxon>Malvaceae</taxon>
        <taxon>Helicteroideae</taxon>
        <taxon>Durio</taxon>
    </lineage>
</organism>
<evidence type="ECO:0000256" key="1">
    <source>
        <dbReference type="ARBA" id="ARBA00004613"/>
    </source>
</evidence>
<name>A0A6P5ZVN3_DURZI</name>
<dbReference type="AlphaFoldDB" id="A0A6P5ZVN3"/>
<sequence length="360" mass="39733">MESKLQQPWWLLSIWSLLVLNLQNGVNAEPQVPCYFIFGDSLSDSGNNNDLQTSAKGNYPPYGIDFPKGPTGRFSNGRNMHDVLVELLGFEEYIFPYVQAEGKSILKGVNYASGSAGILDETGSHLGARVSMNEQIKNHKTVISRISKILGNDSSTKKLLSQCIYSVQIGGNDFTNNYFKPKFYNTSRQYSTPDEFAAVLVEQYLKQIKALYDNGARKFALYGLGEIGCTPDAIATYKPNGFLCASELDNAATVFNYRLMPLVKELNDKLTDAKISYLNPSPNPAYVAPFVTSGLCCKTGGGGGELCIPDSIPCSDRSQYAFWDGIHPTDAWNELIAKSAYQTHSPIEAYPFNIQKLAKQ</sequence>
<feature type="chain" id="PRO_5028117173" evidence="8">
    <location>
        <begin position="29"/>
        <end position="360"/>
    </location>
</feature>
<evidence type="ECO:0000313" key="9">
    <source>
        <dbReference type="Proteomes" id="UP000515121"/>
    </source>
</evidence>
<keyword evidence="3" id="KW-0964">Secreted</keyword>
<dbReference type="RefSeq" id="XP_022756555.1">
    <property type="nucleotide sequence ID" value="XM_022900820.1"/>
</dbReference>
<gene>
    <name evidence="10" type="primary">LOC111304277</name>
</gene>
<dbReference type="Proteomes" id="UP000515121">
    <property type="component" value="Unplaced"/>
</dbReference>
<dbReference type="CDD" id="cd01837">
    <property type="entry name" value="SGNH_plant_lipase_like"/>
    <property type="match status" value="1"/>
</dbReference>
<dbReference type="InterPro" id="IPR035669">
    <property type="entry name" value="SGNH_plant_lipase-like"/>
</dbReference>
<dbReference type="Gene3D" id="3.40.50.1110">
    <property type="entry name" value="SGNH hydrolase"/>
    <property type="match status" value="1"/>
</dbReference>
<dbReference type="GeneID" id="111304277"/>
<comment type="subcellular location">
    <subcellularLocation>
        <location evidence="1">Secreted</location>
    </subcellularLocation>
</comment>
<dbReference type="PANTHER" id="PTHR45650">
    <property type="entry name" value="GDSL-LIKE LIPASE/ACYLHYDROLASE-RELATED"/>
    <property type="match status" value="1"/>
</dbReference>
<protein>
    <submittedName>
        <fullName evidence="10">GDSL esterase/lipase At1g29660-like</fullName>
    </submittedName>
</protein>
<dbReference type="InterPro" id="IPR036514">
    <property type="entry name" value="SGNH_hydro_sf"/>
</dbReference>
<reference evidence="10" key="1">
    <citation type="submission" date="2025-08" db="UniProtKB">
        <authorList>
            <consortium name="RefSeq"/>
        </authorList>
    </citation>
    <scope>IDENTIFICATION</scope>
    <source>
        <tissue evidence="10">Fruit stalk</tissue>
    </source>
</reference>
<dbReference type="SUPFAM" id="SSF52266">
    <property type="entry name" value="SGNH hydrolase"/>
    <property type="match status" value="1"/>
</dbReference>